<dbReference type="SUPFAM" id="SSF53448">
    <property type="entry name" value="Nucleotide-diphospho-sugar transferases"/>
    <property type="match status" value="1"/>
</dbReference>
<dbReference type="InterPro" id="IPR029044">
    <property type="entry name" value="Nucleotide-diphossugar_trans"/>
</dbReference>
<dbReference type="EMBL" id="JACIJE010000022">
    <property type="protein sequence ID" value="MBB5691874.1"/>
    <property type="molecule type" value="Genomic_DNA"/>
</dbReference>
<organism evidence="2 3">
    <name type="scientific">Neoroseomonas alkaliterrae</name>
    <dbReference type="NCBI Taxonomy" id="1452450"/>
    <lineage>
        <taxon>Bacteria</taxon>
        <taxon>Pseudomonadati</taxon>
        <taxon>Pseudomonadota</taxon>
        <taxon>Alphaproteobacteria</taxon>
        <taxon>Acetobacterales</taxon>
        <taxon>Acetobacteraceae</taxon>
        <taxon>Neoroseomonas</taxon>
    </lineage>
</organism>
<evidence type="ECO:0000313" key="2">
    <source>
        <dbReference type="EMBL" id="MBB5691874.1"/>
    </source>
</evidence>
<dbReference type="Pfam" id="PF05212">
    <property type="entry name" value="DUF707"/>
    <property type="match status" value="1"/>
</dbReference>
<evidence type="ECO:0000313" key="3">
    <source>
        <dbReference type="Proteomes" id="UP000562254"/>
    </source>
</evidence>
<evidence type="ECO:0008006" key="4">
    <source>
        <dbReference type="Google" id="ProtNLM"/>
    </source>
</evidence>
<evidence type="ECO:0000256" key="1">
    <source>
        <dbReference type="SAM" id="MobiDB-lite"/>
    </source>
</evidence>
<feature type="region of interest" description="Disordered" evidence="1">
    <location>
        <begin position="123"/>
        <end position="160"/>
    </location>
</feature>
<proteinExistence type="predicted"/>
<gene>
    <name evidence="2" type="ORF">FHS88_004035</name>
</gene>
<dbReference type="AlphaFoldDB" id="A0A840YD98"/>
<accession>A0A840YD98</accession>
<keyword evidence="3" id="KW-1185">Reference proteome</keyword>
<reference evidence="2 3" key="1">
    <citation type="submission" date="2020-08" db="EMBL/GenBank/DDBJ databases">
        <title>Genomic Encyclopedia of Type Strains, Phase IV (KMG-IV): sequencing the most valuable type-strain genomes for metagenomic binning, comparative biology and taxonomic classification.</title>
        <authorList>
            <person name="Goeker M."/>
        </authorList>
    </citation>
    <scope>NUCLEOTIDE SEQUENCE [LARGE SCALE GENOMIC DNA]</scope>
    <source>
        <strain evidence="2 3">DSM 25895</strain>
    </source>
</reference>
<dbReference type="RefSeq" id="WP_184487251.1">
    <property type="nucleotide sequence ID" value="NZ_JAAEDJ010000075.1"/>
</dbReference>
<comment type="caution">
    <text evidence="2">The sequence shown here is derived from an EMBL/GenBank/DDBJ whole genome shotgun (WGS) entry which is preliminary data.</text>
</comment>
<protein>
    <recommendedName>
        <fullName evidence="4">Glycosyltransferase 2-like domain-containing protein</fullName>
    </recommendedName>
</protein>
<dbReference type="InterPro" id="IPR007877">
    <property type="entry name" value="DUF707"/>
</dbReference>
<dbReference type="Proteomes" id="UP000562254">
    <property type="component" value="Unassembled WGS sequence"/>
</dbReference>
<name>A0A840YD98_9PROT</name>
<dbReference type="CDD" id="cd00761">
    <property type="entry name" value="Glyco_tranf_GTA_type"/>
    <property type="match status" value="1"/>
</dbReference>
<sequence length="160" mass="18320">MTSLEPARRFCLFTSAGARNLVRTWTRQGQERSFDLVVAYYDDDEAEFEALEKLSDRCFRIKGGKYQNLWNLWRRGDLAISAYDYVWVADDDMQIAPEDIERCFAIAERFGFWVSSPSHDPKGKISNPFMVRDNSGQDIRPRGQTGAWGDSQPGPDVIPS</sequence>